<dbReference type="Proteomes" id="UP000027318">
    <property type="component" value="Unassembled WGS sequence"/>
</dbReference>
<dbReference type="EMBL" id="JMSZ01000007">
    <property type="protein sequence ID" value="KDE41183.1"/>
    <property type="molecule type" value="Genomic_DNA"/>
</dbReference>
<proteinExistence type="predicted"/>
<dbReference type="Pfam" id="PF08905">
    <property type="entry name" value="DUF1850"/>
    <property type="match status" value="1"/>
</dbReference>
<sequence length="158" mass="17472">MRQGSYLTLTLLLLIFGSAAVEAGPDYQLEIRDASNQLITHFPLQHGHWCLHWRHSVTGIAVEDCYRTEAGQMQLSHSWQPDFAAGLGHFEGRGTLVSHPQGGYLIESINEPVPGNELWIRIGSESVAHTLVSADTQLNLSTLAAGQRLRLQLTPIQH</sequence>
<reference evidence="2 3" key="1">
    <citation type="journal article" date="2005" name="Int. J. Syst. Evol. Microbiol.">
        <title>Nitrincola lacisaponensis gen. nov., sp. nov., a novel alkaliphilic bacterium isolated from an alkaline, saline lake.</title>
        <authorList>
            <person name="Dimitriu P.A."/>
            <person name="Shukla S.K."/>
            <person name="Conradt J."/>
            <person name="Marquez M.C."/>
            <person name="Ventosa A."/>
            <person name="Maglia A."/>
            <person name="Peyton B.M."/>
            <person name="Pinkart H.C."/>
            <person name="Mormile M.R."/>
        </authorList>
    </citation>
    <scope>NUCLEOTIDE SEQUENCE [LARGE SCALE GENOMIC DNA]</scope>
    <source>
        <strain evidence="2 3">4CA</strain>
    </source>
</reference>
<keyword evidence="3" id="KW-1185">Reference proteome</keyword>
<protein>
    <recommendedName>
        <fullName evidence="4">DUF1850 domain-containing protein</fullName>
    </recommendedName>
</protein>
<evidence type="ECO:0000313" key="3">
    <source>
        <dbReference type="Proteomes" id="UP000027318"/>
    </source>
</evidence>
<accession>A0A063Y4B6</accession>
<name>A0A063Y4B6_9GAMM</name>
<dbReference type="RefSeq" id="WP_051632456.1">
    <property type="nucleotide sequence ID" value="NZ_JMSZ01000007.1"/>
</dbReference>
<feature type="signal peptide" evidence="1">
    <location>
        <begin position="1"/>
        <end position="23"/>
    </location>
</feature>
<dbReference type="OrthoDB" id="7345320at2"/>
<dbReference type="InterPro" id="IPR015001">
    <property type="entry name" value="DUF1850"/>
</dbReference>
<feature type="chain" id="PRO_5001620142" description="DUF1850 domain-containing protein" evidence="1">
    <location>
        <begin position="24"/>
        <end position="158"/>
    </location>
</feature>
<dbReference type="STRING" id="267850.ADINL_0256"/>
<evidence type="ECO:0000313" key="2">
    <source>
        <dbReference type="EMBL" id="KDE41183.1"/>
    </source>
</evidence>
<keyword evidence="1" id="KW-0732">Signal</keyword>
<organism evidence="2 3">
    <name type="scientific">Nitrincola lacisaponensis</name>
    <dbReference type="NCBI Taxonomy" id="267850"/>
    <lineage>
        <taxon>Bacteria</taxon>
        <taxon>Pseudomonadati</taxon>
        <taxon>Pseudomonadota</taxon>
        <taxon>Gammaproteobacteria</taxon>
        <taxon>Oceanospirillales</taxon>
        <taxon>Oceanospirillaceae</taxon>
        <taxon>Nitrincola</taxon>
    </lineage>
</organism>
<comment type="caution">
    <text evidence="2">The sequence shown here is derived from an EMBL/GenBank/DDBJ whole genome shotgun (WGS) entry which is preliminary data.</text>
</comment>
<evidence type="ECO:0008006" key="4">
    <source>
        <dbReference type="Google" id="ProtNLM"/>
    </source>
</evidence>
<dbReference type="AlphaFoldDB" id="A0A063Y4B6"/>
<evidence type="ECO:0000256" key="1">
    <source>
        <dbReference type="SAM" id="SignalP"/>
    </source>
</evidence>
<gene>
    <name evidence="2" type="ORF">ADINL_0256</name>
</gene>